<dbReference type="RefSeq" id="WP_068202686.1">
    <property type="nucleotide sequence ID" value="NZ_CP014209.1"/>
</dbReference>
<keyword evidence="1" id="KW-0805">Transcription regulation</keyword>
<dbReference type="PATRIC" id="fig|1300344.3.peg.1840"/>
<dbReference type="Pfam" id="PF13377">
    <property type="entry name" value="Peripla_BP_3"/>
    <property type="match status" value="1"/>
</dbReference>
<dbReference type="CDD" id="cd06267">
    <property type="entry name" value="PBP1_LacI_sugar_binding-like"/>
    <property type="match status" value="1"/>
</dbReference>
<dbReference type="CDD" id="cd01392">
    <property type="entry name" value="HTH_LacI"/>
    <property type="match status" value="1"/>
</dbReference>
<evidence type="ECO:0000259" key="4">
    <source>
        <dbReference type="PROSITE" id="PS50932"/>
    </source>
</evidence>
<dbReference type="GO" id="GO:0003700">
    <property type="term" value="F:DNA-binding transcription factor activity"/>
    <property type="evidence" value="ECO:0007669"/>
    <property type="project" value="TreeGrafter"/>
</dbReference>
<evidence type="ECO:0000256" key="2">
    <source>
        <dbReference type="ARBA" id="ARBA00023125"/>
    </source>
</evidence>
<evidence type="ECO:0000313" key="5">
    <source>
        <dbReference type="EMBL" id="ANC31380.1"/>
    </source>
</evidence>
<keyword evidence="6" id="KW-1185">Reference proteome</keyword>
<dbReference type="PANTHER" id="PTHR30146:SF138">
    <property type="entry name" value="TRANSCRIPTIONAL REGULATORY PROTEIN"/>
    <property type="match status" value="1"/>
</dbReference>
<dbReference type="PROSITE" id="PS50932">
    <property type="entry name" value="HTH_LACI_2"/>
    <property type="match status" value="1"/>
</dbReference>
<dbReference type="STRING" id="1300344.I598_1832"/>
<dbReference type="AlphaFoldDB" id="A0A161ILJ2"/>
<dbReference type="SUPFAM" id="SSF47413">
    <property type="entry name" value="lambda repressor-like DNA-binding domains"/>
    <property type="match status" value="1"/>
</dbReference>
<evidence type="ECO:0000256" key="3">
    <source>
        <dbReference type="ARBA" id="ARBA00023163"/>
    </source>
</evidence>
<dbReference type="InterPro" id="IPR010982">
    <property type="entry name" value="Lambda_DNA-bd_dom_sf"/>
</dbReference>
<dbReference type="Gene3D" id="3.40.50.2300">
    <property type="match status" value="2"/>
</dbReference>
<evidence type="ECO:0000313" key="6">
    <source>
        <dbReference type="Proteomes" id="UP000076794"/>
    </source>
</evidence>
<feature type="domain" description="HTH lacI-type" evidence="4">
    <location>
        <begin position="2"/>
        <end position="56"/>
    </location>
</feature>
<dbReference type="InterPro" id="IPR000843">
    <property type="entry name" value="HTH_LacI"/>
</dbReference>
<reference evidence="5 6" key="1">
    <citation type="submission" date="2016-01" db="EMBL/GenBank/DDBJ databases">
        <title>Complete genome sequence of a soil Actinobacterium, Isoptericola dokdonensis DS-3.</title>
        <authorList>
            <person name="Kwon S.-K."/>
            <person name="Kim J.F."/>
        </authorList>
    </citation>
    <scope>NUCLEOTIDE SEQUENCE [LARGE SCALE GENOMIC DNA]</scope>
    <source>
        <strain evidence="5 6">DS-3</strain>
    </source>
</reference>
<dbReference type="PANTHER" id="PTHR30146">
    <property type="entry name" value="LACI-RELATED TRANSCRIPTIONAL REPRESSOR"/>
    <property type="match status" value="1"/>
</dbReference>
<dbReference type="Proteomes" id="UP000076794">
    <property type="component" value="Chromosome"/>
</dbReference>
<sequence length="333" mass="34747">MVTVHDVARVAGVSISTVSRALSDPDRVAPATRQKVRTAADELGYRPNRAASSLRAGRAGAYGLVVPDLANPYFATVAKGAQERARERGYGLFVVDTEENPDLEAEAMHTLGPQTDGVVLCSPRAVDRALAAAEKRPVVLVNHAVDGVAAVGADHAAGMRRAVEHLRALGHHRIAYVGGPSSSWSDQARRAGLAAAAARHDDVEVVELGAFRPQVEGGQAAADLVVATGATAVITFNDLVAVGLVDRLRARRLRVPDDFSVVGCDDSYVASLVDPPLTTLRVDLRALGRAAVDQLVASAPGSPAPHLPPLDVDLVVRSSTAPPTAPPVDRGEP</sequence>
<evidence type="ECO:0000256" key="1">
    <source>
        <dbReference type="ARBA" id="ARBA00023015"/>
    </source>
</evidence>
<dbReference type="Gene3D" id="1.10.260.40">
    <property type="entry name" value="lambda repressor-like DNA-binding domains"/>
    <property type="match status" value="1"/>
</dbReference>
<dbReference type="SUPFAM" id="SSF53822">
    <property type="entry name" value="Periplasmic binding protein-like I"/>
    <property type="match status" value="1"/>
</dbReference>
<protein>
    <submittedName>
        <fullName evidence="5">HTH-type transcriptional regulator DegA</fullName>
    </submittedName>
</protein>
<organism evidence="5 6">
    <name type="scientific">Isoptericola dokdonensis DS-3</name>
    <dbReference type="NCBI Taxonomy" id="1300344"/>
    <lineage>
        <taxon>Bacteria</taxon>
        <taxon>Bacillati</taxon>
        <taxon>Actinomycetota</taxon>
        <taxon>Actinomycetes</taxon>
        <taxon>Micrococcales</taxon>
        <taxon>Promicromonosporaceae</taxon>
        <taxon>Isoptericola</taxon>
    </lineage>
</organism>
<gene>
    <name evidence="5" type="primary">degA_4</name>
    <name evidence="5" type="ORF">I598_1832</name>
</gene>
<dbReference type="InterPro" id="IPR028082">
    <property type="entry name" value="Peripla_BP_I"/>
</dbReference>
<dbReference type="SMART" id="SM00354">
    <property type="entry name" value="HTH_LACI"/>
    <property type="match status" value="1"/>
</dbReference>
<dbReference type="KEGG" id="ido:I598_1832"/>
<dbReference type="GO" id="GO:0000976">
    <property type="term" value="F:transcription cis-regulatory region binding"/>
    <property type="evidence" value="ECO:0007669"/>
    <property type="project" value="TreeGrafter"/>
</dbReference>
<keyword evidence="2" id="KW-0238">DNA-binding</keyword>
<keyword evidence="3" id="KW-0804">Transcription</keyword>
<name>A0A161ILJ2_9MICO</name>
<dbReference type="Pfam" id="PF00356">
    <property type="entry name" value="LacI"/>
    <property type="match status" value="1"/>
</dbReference>
<accession>A0A161ILJ2</accession>
<dbReference type="EMBL" id="CP014209">
    <property type="protein sequence ID" value="ANC31380.1"/>
    <property type="molecule type" value="Genomic_DNA"/>
</dbReference>
<proteinExistence type="predicted"/>
<dbReference type="InterPro" id="IPR046335">
    <property type="entry name" value="LacI/GalR-like_sensor"/>
</dbReference>
<dbReference type="OrthoDB" id="3258243at2"/>
<dbReference type="PRINTS" id="PR00036">
    <property type="entry name" value="HTHLACI"/>
</dbReference>
<dbReference type="PROSITE" id="PS00356">
    <property type="entry name" value="HTH_LACI_1"/>
    <property type="match status" value="1"/>
</dbReference>